<dbReference type="RefSeq" id="WP_251776205.1">
    <property type="nucleotide sequence ID" value="NZ_JAMKFE010000001.1"/>
</dbReference>
<protein>
    <recommendedName>
        <fullName evidence="4">EamA-like transporter family protein</fullName>
    </recommendedName>
</protein>
<dbReference type="Proteomes" id="UP001165541">
    <property type="component" value="Unassembled WGS sequence"/>
</dbReference>
<name>A0ABT0YH93_9BURK</name>
<feature type="transmembrane region" description="Helical" evidence="1">
    <location>
        <begin position="266"/>
        <end position="285"/>
    </location>
</feature>
<feature type="transmembrane region" description="Helical" evidence="1">
    <location>
        <begin position="326"/>
        <end position="346"/>
    </location>
</feature>
<feature type="transmembrane region" description="Helical" evidence="1">
    <location>
        <begin position="233"/>
        <end position="254"/>
    </location>
</feature>
<evidence type="ECO:0008006" key="4">
    <source>
        <dbReference type="Google" id="ProtNLM"/>
    </source>
</evidence>
<feature type="transmembrane region" description="Helical" evidence="1">
    <location>
        <begin position="297"/>
        <end position="314"/>
    </location>
</feature>
<feature type="transmembrane region" description="Helical" evidence="1">
    <location>
        <begin position="123"/>
        <end position="140"/>
    </location>
</feature>
<evidence type="ECO:0000313" key="3">
    <source>
        <dbReference type="Proteomes" id="UP001165541"/>
    </source>
</evidence>
<keyword evidence="1" id="KW-1133">Transmembrane helix</keyword>
<comment type="caution">
    <text evidence="2">The sequence shown here is derived from an EMBL/GenBank/DDBJ whole genome shotgun (WGS) entry which is preliminary data.</text>
</comment>
<gene>
    <name evidence="2" type="ORF">M8A51_00900</name>
</gene>
<evidence type="ECO:0000256" key="1">
    <source>
        <dbReference type="SAM" id="Phobius"/>
    </source>
</evidence>
<feature type="transmembrane region" description="Helical" evidence="1">
    <location>
        <begin position="50"/>
        <end position="67"/>
    </location>
</feature>
<evidence type="ECO:0000313" key="2">
    <source>
        <dbReference type="EMBL" id="MCM5678087.1"/>
    </source>
</evidence>
<accession>A0ABT0YH93</accession>
<dbReference type="EMBL" id="JAMKFE010000001">
    <property type="protein sequence ID" value="MCM5678087.1"/>
    <property type="molecule type" value="Genomic_DNA"/>
</dbReference>
<keyword evidence="1" id="KW-0472">Membrane</keyword>
<reference evidence="2" key="1">
    <citation type="submission" date="2022-05" db="EMBL/GenBank/DDBJ databases">
        <title>Schlegelella sp. nov., isolated from mangrove soil.</title>
        <authorList>
            <person name="Liu Y."/>
            <person name="Ge X."/>
            <person name="Liu W."/>
        </authorList>
    </citation>
    <scope>NUCLEOTIDE SEQUENCE</scope>
    <source>
        <strain evidence="2">S2-27</strain>
    </source>
</reference>
<keyword evidence="3" id="KW-1185">Reference proteome</keyword>
<feature type="transmembrane region" description="Helical" evidence="1">
    <location>
        <begin position="95"/>
        <end position="117"/>
    </location>
</feature>
<feature type="transmembrane region" description="Helical" evidence="1">
    <location>
        <begin position="190"/>
        <end position="207"/>
    </location>
</feature>
<proteinExistence type="predicted"/>
<organism evidence="2 3">
    <name type="scientific">Caldimonas mangrovi</name>
    <dbReference type="NCBI Taxonomy" id="2944811"/>
    <lineage>
        <taxon>Bacteria</taxon>
        <taxon>Pseudomonadati</taxon>
        <taxon>Pseudomonadota</taxon>
        <taxon>Betaproteobacteria</taxon>
        <taxon>Burkholderiales</taxon>
        <taxon>Sphaerotilaceae</taxon>
        <taxon>Caldimonas</taxon>
    </lineage>
</organism>
<feature type="transmembrane region" description="Helical" evidence="1">
    <location>
        <begin position="161"/>
        <end position="178"/>
    </location>
</feature>
<sequence length="354" mass="37687">MRDETWFASALFAFIATVARAVAPILLAISASIFAGTGLWPAVLAKTAQVLPQFAVVALVFVSVLAWKRRAAKRQRNSGWRSVGWRVRKGSELLYVARASMTAAAFVLLAVSIEGLLNDKLSVGYASMATALVGAVTSAIKTTLEIGKRLRSKPRRRVGKQLLLLLPVAGCGVGVLVAFEMDPSGLLNPWIGWLAVVVALRACVPFLQERITAAEKRDLPADRSVDHAITTKATLWLGVTVTSLYALVLSTGPITGARIEVHFEPLPLVALVLGSLVYAGYSWAWQHANGMQSGNQAVNGIVAVLATPIGFVLAGSFVERPQWHEALAQAGGSVVICASLAAMLWLKKDAKKAA</sequence>
<keyword evidence="1" id="KW-0812">Transmembrane</keyword>